<organism evidence="1 2">
    <name type="scientific">Aquabacterium commune</name>
    <dbReference type="NCBI Taxonomy" id="70586"/>
    <lineage>
        <taxon>Bacteria</taxon>
        <taxon>Pseudomonadati</taxon>
        <taxon>Pseudomonadota</taxon>
        <taxon>Betaproteobacteria</taxon>
        <taxon>Burkholderiales</taxon>
        <taxon>Aquabacterium</taxon>
    </lineage>
</organism>
<name>A0A4R6RNV2_9BURK</name>
<dbReference type="RefSeq" id="WP_133605922.1">
    <property type="nucleotide sequence ID" value="NZ_SNXW01000001.1"/>
</dbReference>
<accession>A0A4R6RNV2</accession>
<protein>
    <submittedName>
        <fullName evidence="1">YqjK-like protein</fullName>
    </submittedName>
</protein>
<keyword evidence="2" id="KW-1185">Reference proteome</keyword>
<reference evidence="1 2" key="1">
    <citation type="submission" date="2019-03" db="EMBL/GenBank/DDBJ databases">
        <title>Genomic Encyclopedia of Type Strains, Phase IV (KMG-IV): sequencing the most valuable type-strain genomes for metagenomic binning, comparative biology and taxonomic classification.</title>
        <authorList>
            <person name="Goeker M."/>
        </authorList>
    </citation>
    <scope>NUCLEOTIDE SEQUENCE [LARGE SCALE GENOMIC DNA]</scope>
    <source>
        <strain evidence="1 2">DSM 11901</strain>
    </source>
</reference>
<dbReference type="Proteomes" id="UP000294593">
    <property type="component" value="Unassembled WGS sequence"/>
</dbReference>
<evidence type="ECO:0000313" key="2">
    <source>
        <dbReference type="Proteomes" id="UP000294593"/>
    </source>
</evidence>
<evidence type="ECO:0000313" key="1">
    <source>
        <dbReference type="EMBL" id="TDP88294.1"/>
    </source>
</evidence>
<proteinExistence type="predicted"/>
<dbReference type="OrthoDB" id="9957274at2"/>
<sequence>MSTRYPDLVLKKRLLRAHSALLRHQLATDWQQTVAPVQRVADRARQGAHWLRAHPALVAGAATLGAAWLMRRPSALLSLASRGVWLWQTWQRLRRLPPSQP</sequence>
<dbReference type="EMBL" id="SNXW01000001">
    <property type="protein sequence ID" value="TDP88294.1"/>
    <property type="molecule type" value="Genomic_DNA"/>
</dbReference>
<dbReference type="InterPro" id="IPR025612">
    <property type="entry name" value="YqjK"/>
</dbReference>
<dbReference type="Pfam" id="PF13997">
    <property type="entry name" value="YqjK"/>
    <property type="match status" value="1"/>
</dbReference>
<dbReference type="AlphaFoldDB" id="A0A4R6RNV2"/>
<gene>
    <name evidence="1" type="ORF">EV672_101439</name>
</gene>
<comment type="caution">
    <text evidence="1">The sequence shown here is derived from an EMBL/GenBank/DDBJ whole genome shotgun (WGS) entry which is preliminary data.</text>
</comment>